<evidence type="ECO:0000313" key="2">
    <source>
        <dbReference type="EMBL" id="AEF03397.1"/>
    </source>
</evidence>
<protein>
    <recommendedName>
        <fullName evidence="4">DUF4350 domain-containing protein</fullName>
    </recommendedName>
</protein>
<accession>F5Z8K4</accession>
<dbReference type="eggNOG" id="ENOG502ZDYQ">
    <property type="taxonomic scope" value="Bacteria"/>
</dbReference>
<proteinExistence type="predicted"/>
<feature type="compositionally biased region" description="Low complexity" evidence="1">
    <location>
        <begin position="226"/>
        <end position="240"/>
    </location>
</feature>
<evidence type="ECO:0008006" key="4">
    <source>
        <dbReference type="Google" id="ProtNLM"/>
    </source>
</evidence>
<keyword evidence="3" id="KW-1185">Reference proteome</keyword>
<dbReference type="KEGG" id="alt:ambt_09355"/>
<organism evidence="2 3">
    <name type="scientific">Alteromonas naphthalenivorans</name>
    <dbReference type="NCBI Taxonomy" id="715451"/>
    <lineage>
        <taxon>Bacteria</taxon>
        <taxon>Pseudomonadati</taxon>
        <taxon>Pseudomonadota</taxon>
        <taxon>Gammaproteobacteria</taxon>
        <taxon>Alteromonadales</taxon>
        <taxon>Alteromonadaceae</taxon>
        <taxon>Alteromonas/Salinimonas group</taxon>
        <taxon>Alteromonas</taxon>
    </lineage>
</organism>
<reference evidence="2 3" key="1">
    <citation type="journal article" date="2011" name="J. Bacteriol.">
        <title>Complete genome sequence of the polycyclic aromatic hydrocarbon-degrading bacterium Alteromonas sp. strain SN2.</title>
        <authorList>
            <person name="Jin H.M."/>
            <person name="Jeong H."/>
            <person name="Moon E.J."/>
            <person name="Math R.K."/>
            <person name="Lee K."/>
            <person name="Kim H.J."/>
            <person name="Jeon C.O."/>
            <person name="Oh T.K."/>
            <person name="Kim J.F."/>
        </authorList>
    </citation>
    <scope>NUCLEOTIDE SEQUENCE [LARGE SCALE GENOMIC DNA]</scope>
    <source>
        <strain evidence="3">JCM 17741 / KACC 18427 / KCTC 11700BP / SN2</strain>
    </source>
</reference>
<dbReference type="EMBL" id="CP002339">
    <property type="protein sequence ID" value="AEF03397.1"/>
    <property type="molecule type" value="Genomic_DNA"/>
</dbReference>
<dbReference type="InterPro" id="IPR029062">
    <property type="entry name" value="Class_I_gatase-like"/>
</dbReference>
<dbReference type="HOGENOM" id="CLU_865350_0_0_6"/>
<evidence type="ECO:0000313" key="3">
    <source>
        <dbReference type="Proteomes" id="UP000000683"/>
    </source>
</evidence>
<feature type="region of interest" description="Disordered" evidence="1">
    <location>
        <begin position="220"/>
        <end position="244"/>
    </location>
</feature>
<evidence type="ECO:0000256" key="1">
    <source>
        <dbReference type="SAM" id="MobiDB-lite"/>
    </source>
</evidence>
<sequence>MENNLIKVENAFNAMKYLALFYLFTLEVIHKDVLMKAMARIAILFNVLLVVSCTDSPQQADATFEPYQRTATYTSNASPVVLVDESHHNFLTINNRFKPFAQVLLSDGVTVDSNKVSFSQQALKNVDILVIANALDKKRSNWQPPFNQALTNDEVSVVIEWVRNGGSLFLIADHAPFPKVIESLATALGFTFTNGHVKATLFSKATGTLISHEVTYAHENTKQDDNSSANANANSNSEANPEAKTPNHVELPVFMQESQNGAFTSVLNSQLHVKEVIQVKTFGGAAFLPPEGATSLLTLGPRTVSIEPEVPFEITSSTRRRAIEGWSQGALLKLGKGRVAVFSEGMMFSSQIDTRTGDKHGMRSVGAEQNERFLFNIIHWLAG</sequence>
<dbReference type="SUPFAM" id="SSF52317">
    <property type="entry name" value="Class I glutamine amidotransferase-like"/>
    <property type="match status" value="1"/>
</dbReference>
<gene>
    <name evidence="2" type="ordered locus">ambt_09355</name>
</gene>
<dbReference type="AlphaFoldDB" id="F5Z8K4"/>
<dbReference type="Proteomes" id="UP000000683">
    <property type="component" value="Chromosome"/>
</dbReference>
<name>F5Z8K4_ALTNA</name>